<evidence type="ECO:0000313" key="1">
    <source>
        <dbReference type="EMBL" id="MDG0860268.1"/>
    </source>
</evidence>
<organism evidence="1 2">
    <name type="scientific">Staphylococcus equorum</name>
    <dbReference type="NCBI Taxonomy" id="246432"/>
    <lineage>
        <taxon>Bacteria</taxon>
        <taxon>Bacillati</taxon>
        <taxon>Bacillota</taxon>
        <taxon>Bacilli</taxon>
        <taxon>Bacillales</taxon>
        <taxon>Staphylococcaceae</taxon>
        <taxon>Staphylococcus</taxon>
    </lineage>
</organism>
<evidence type="ECO:0000313" key="2">
    <source>
        <dbReference type="Proteomes" id="UP001152302"/>
    </source>
</evidence>
<sequence>MEALALVNPNLVSDDDVKMLPDVEISGTPIKCARIEIDKPTFNSQKKRK</sequence>
<gene>
    <name evidence="1" type="ORF">M4L21_13090</name>
</gene>
<accession>A0A9X4LBW0</accession>
<name>A0A9X4LBW0_9STAP</name>
<protein>
    <submittedName>
        <fullName evidence="1">Uncharacterized protein</fullName>
    </submittedName>
</protein>
<dbReference type="Proteomes" id="UP001152302">
    <property type="component" value="Unassembled WGS sequence"/>
</dbReference>
<comment type="caution">
    <text evidence="1">The sequence shown here is derived from an EMBL/GenBank/DDBJ whole genome shotgun (WGS) entry which is preliminary data.</text>
</comment>
<dbReference type="RefSeq" id="WP_277582074.1">
    <property type="nucleotide sequence ID" value="NZ_JAMBPV010000009.1"/>
</dbReference>
<dbReference type="EMBL" id="JAMBPX010000010">
    <property type="protein sequence ID" value="MDG0860268.1"/>
    <property type="molecule type" value="Genomic_DNA"/>
</dbReference>
<reference evidence="1" key="1">
    <citation type="submission" date="2022-05" db="EMBL/GenBank/DDBJ databases">
        <title>Comparative genomics of Staphylococcus equorum isolates.</title>
        <authorList>
            <person name="Luelf R.H."/>
        </authorList>
    </citation>
    <scope>NUCLEOTIDE SEQUENCE</scope>
    <source>
        <strain evidence="1">TMW 2.2343</strain>
    </source>
</reference>
<dbReference type="AlphaFoldDB" id="A0A9X4LBW0"/>
<proteinExistence type="predicted"/>